<dbReference type="EMBL" id="JBFMIA010000004">
    <property type="protein sequence ID" value="MEW9501611.1"/>
    <property type="molecule type" value="Genomic_DNA"/>
</dbReference>
<sequence length="61" mass="6841">MAYIWTFFWTFLLIQMATYVVSSMNGVPYNFVTGTTIAVIATVAIFVIGAIIPKPQVEEQH</sequence>
<protein>
    <submittedName>
        <fullName evidence="2">YjzD family protein</fullName>
    </submittedName>
</protein>
<evidence type="ECO:0000313" key="2">
    <source>
        <dbReference type="EMBL" id="MEW9501611.1"/>
    </source>
</evidence>
<evidence type="ECO:0000313" key="3">
    <source>
        <dbReference type="Proteomes" id="UP001556040"/>
    </source>
</evidence>
<accession>A0ABV3Q307</accession>
<organism evidence="2 3">
    <name type="scientific">Jeotgalibacillus marinus</name>
    <dbReference type="NCBI Taxonomy" id="86667"/>
    <lineage>
        <taxon>Bacteria</taxon>
        <taxon>Bacillati</taxon>
        <taxon>Bacillota</taxon>
        <taxon>Bacilli</taxon>
        <taxon>Bacillales</taxon>
        <taxon>Caryophanaceae</taxon>
        <taxon>Jeotgalibacillus</taxon>
    </lineage>
</organism>
<reference evidence="2 3" key="1">
    <citation type="journal article" date="1979" name="Int. J. Syst. Evol. Microbiol.">
        <title>Bacillus globisporus subsp. marinus subsp. nov.</title>
        <authorList>
            <person name="Liu H."/>
        </authorList>
    </citation>
    <scope>NUCLEOTIDE SEQUENCE [LARGE SCALE GENOMIC DNA]</scope>
    <source>
        <strain evidence="2 3">DSM 1297</strain>
    </source>
</reference>
<dbReference type="RefSeq" id="WP_367779094.1">
    <property type="nucleotide sequence ID" value="NZ_JBFMIA010000004.1"/>
</dbReference>
<proteinExistence type="predicted"/>
<keyword evidence="1" id="KW-1133">Transmembrane helix</keyword>
<keyword evidence="3" id="KW-1185">Reference proteome</keyword>
<dbReference type="Pfam" id="PF11151">
    <property type="entry name" value="DUF2929"/>
    <property type="match status" value="1"/>
</dbReference>
<evidence type="ECO:0000256" key="1">
    <source>
        <dbReference type="SAM" id="Phobius"/>
    </source>
</evidence>
<dbReference type="Proteomes" id="UP001556040">
    <property type="component" value="Unassembled WGS sequence"/>
</dbReference>
<gene>
    <name evidence="2" type="ORF">AB1471_07330</name>
</gene>
<comment type="caution">
    <text evidence="2">The sequence shown here is derived from an EMBL/GenBank/DDBJ whole genome shotgun (WGS) entry which is preliminary data.</text>
</comment>
<feature type="transmembrane region" description="Helical" evidence="1">
    <location>
        <begin position="32"/>
        <end position="52"/>
    </location>
</feature>
<dbReference type="InterPro" id="IPR021324">
    <property type="entry name" value="DUF2929"/>
</dbReference>
<name>A0ABV3Q307_9BACL</name>
<keyword evidence="1" id="KW-0472">Membrane</keyword>
<keyword evidence="1" id="KW-0812">Transmembrane</keyword>